<evidence type="ECO:0000313" key="2">
    <source>
        <dbReference type="Proteomes" id="UP001292094"/>
    </source>
</evidence>
<dbReference type="GO" id="GO:0098552">
    <property type="term" value="C:side of membrane"/>
    <property type="evidence" value="ECO:0007669"/>
    <property type="project" value="UniProtKB-KW"/>
</dbReference>
<sequence>MIHDSHTLTLLSLRRQSGQTDSVHSRPWLREVRYFAQLCKTNCYFHFHTYEYQKPGNVTMMKCWIGVCVGVLLAVLVSTTNGLQCFQCINCGDSVGTPEDCGSNYGACMKLDMGGRIDKTCGKKMVCGFRTIEKSAVTFWNNIKNLLSNDDDAVSGDVNAQIMQCCDTDYCNTATTTSHLHPLLLLLVSTLVYLLQL</sequence>
<gene>
    <name evidence="1" type="ORF">Pmani_034914</name>
</gene>
<keyword evidence="2" id="KW-1185">Reference proteome</keyword>
<dbReference type="Proteomes" id="UP001292094">
    <property type="component" value="Unassembled WGS sequence"/>
</dbReference>
<proteinExistence type="predicted"/>
<evidence type="ECO:0000313" key="1">
    <source>
        <dbReference type="EMBL" id="KAK4292317.1"/>
    </source>
</evidence>
<comment type="caution">
    <text evidence="1">The sequence shown here is derived from an EMBL/GenBank/DDBJ whole genome shotgun (WGS) entry which is preliminary data.</text>
</comment>
<dbReference type="SUPFAM" id="SSF57302">
    <property type="entry name" value="Snake toxin-like"/>
    <property type="match status" value="1"/>
</dbReference>
<accession>A0AAE1NNB5</accession>
<dbReference type="EMBL" id="JAWZYT010004871">
    <property type="protein sequence ID" value="KAK4292317.1"/>
    <property type="molecule type" value="Genomic_DNA"/>
</dbReference>
<dbReference type="AlphaFoldDB" id="A0AAE1NNB5"/>
<reference evidence="1" key="1">
    <citation type="submission" date="2023-11" db="EMBL/GenBank/DDBJ databases">
        <title>Genome assemblies of two species of porcelain crab, Petrolisthes cinctipes and Petrolisthes manimaculis (Anomura: Porcellanidae).</title>
        <authorList>
            <person name="Angst P."/>
        </authorList>
    </citation>
    <scope>NUCLEOTIDE SEQUENCE</scope>
    <source>
        <strain evidence="1">PB745_02</strain>
        <tissue evidence="1">Gill</tissue>
    </source>
</reference>
<dbReference type="InterPro" id="IPR045860">
    <property type="entry name" value="Snake_toxin-like_sf"/>
</dbReference>
<protein>
    <submittedName>
        <fullName evidence="1">Uncharacterized protein</fullName>
    </submittedName>
</protein>
<organism evidence="1 2">
    <name type="scientific">Petrolisthes manimaculis</name>
    <dbReference type="NCBI Taxonomy" id="1843537"/>
    <lineage>
        <taxon>Eukaryota</taxon>
        <taxon>Metazoa</taxon>
        <taxon>Ecdysozoa</taxon>
        <taxon>Arthropoda</taxon>
        <taxon>Crustacea</taxon>
        <taxon>Multicrustacea</taxon>
        <taxon>Malacostraca</taxon>
        <taxon>Eumalacostraca</taxon>
        <taxon>Eucarida</taxon>
        <taxon>Decapoda</taxon>
        <taxon>Pleocyemata</taxon>
        <taxon>Anomura</taxon>
        <taxon>Galatheoidea</taxon>
        <taxon>Porcellanidae</taxon>
        <taxon>Petrolisthes</taxon>
    </lineage>
</organism>
<name>A0AAE1NNB5_9EUCA</name>